<dbReference type="PIRSF" id="PIRSF005572">
    <property type="entry name" value="NifS"/>
    <property type="match status" value="1"/>
</dbReference>
<dbReference type="Gene3D" id="3.40.640.10">
    <property type="entry name" value="Type I PLP-dependent aspartate aminotransferase-like (Major domain)"/>
    <property type="match status" value="1"/>
</dbReference>
<dbReference type="RefSeq" id="WP_190891903.1">
    <property type="nucleotide sequence ID" value="NZ_JACWZY010000040.1"/>
</dbReference>
<dbReference type="EMBL" id="JACWZY010000040">
    <property type="protein sequence ID" value="MBD2704936.1"/>
    <property type="molecule type" value="Genomic_DNA"/>
</dbReference>
<name>A0A927AV29_9BACT</name>
<organism evidence="13 14">
    <name type="scientific">Spirosoma profusum</name>
    <dbReference type="NCBI Taxonomy" id="2771354"/>
    <lineage>
        <taxon>Bacteria</taxon>
        <taxon>Pseudomonadati</taxon>
        <taxon>Bacteroidota</taxon>
        <taxon>Cytophagia</taxon>
        <taxon>Cytophagales</taxon>
        <taxon>Cytophagaceae</taxon>
        <taxon>Spirosoma</taxon>
    </lineage>
</organism>
<keyword evidence="6" id="KW-0479">Metal-binding</keyword>
<dbReference type="Pfam" id="PF00266">
    <property type="entry name" value="Aminotran_5"/>
    <property type="match status" value="1"/>
</dbReference>
<comment type="caution">
    <text evidence="13">The sequence shown here is derived from an EMBL/GenBank/DDBJ whole genome shotgun (WGS) entry which is preliminary data.</text>
</comment>
<proteinExistence type="inferred from homology"/>
<comment type="catalytic activity">
    <reaction evidence="10">
        <text>(sulfur carrier)-H + L-cysteine = (sulfur carrier)-SH + L-alanine</text>
        <dbReference type="Rhea" id="RHEA:43892"/>
        <dbReference type="Rhea" id="RHEA-COMP:14737"/>
        <dbReference type="Rhea" id="RHEA-COMP:14739"/>
        <dbReference type="ChEBI" id="CHEBI:29917"/>
        <dbReference type="ChEBI" id="CHEBI:35235"/>
        <dbReference type="ChEBI" id="CHEBI:57972"/>
        <dbReference type="ChEBI" id="CHEBI:64428"/>
        <dbReference type="EC" id="2.8.1.7"/>
    </reaction>
</comment>
<evidence type="ECO:0000256" key="4">
    <source>
        <dbReference type="ARBA" id="ARBA00012239"/>
    </source>
</evidence>
<comment type="cofactor">
    <cofactor evidence="1 11">
        <name>pyridoxal 5'-phosphate</name>
        <dbReference type="ChEBI" id="CHEBI:597326"/>
    </cofactor>
</comment>
<dbReference type="InterPro" id="IPR015421">
    <property type="entry name" value="PyrdxlP-dep_Trfase_major"/>
</dbReference>
<dbReference type="GO" id="GO:0051536">
    <property type="term" value="F:iron-sulfur cluster binding"/>
    <property type="evidence" value="ECO:0007669"/>
    <property type="project" value="UniProtKB-KW"/>
</dbReference>
<comment type="similarity">
    <text evidence="3">Belongs to the class-V pyridoxal-phosphate-dependent aminotransferase family. NifS/IscS subfamily.</text>
</comment>
<dbReference type="InterPro" id="IPR016454">
    <property type="entry name" value="Cysteine_dSase"/>
</dbReference>
<evidence type="ECO:0000259" key="12">
    <source>
        <dbReference type="Pfam" id="PF00266"/>
    </source>
</evidence>
<evidence type="ECO:0000313" key="13">
    <source>
        <dbReference type="EMBL" id="MBD2704936.1"/>
    </source>
</evidence>
<evidence type="ECO:0000256" key="5">
    <source>
        <dbReference type="ARBA" id="ARBA00022679"/>
    </source>
</evidence>
<dbReference type="PANTHER" id="PTHR11601:SF34">
    <property type="entry name" value="CYSTEINE DESULFURASE"/>
    <property type="match status" value="1"/>
</dbReference>
<dbReference type="Gene3D" id="3.90.1150.10">
    <property type="entry name" value="Aspartate Aminotransferase, domain 1"/>
    <property type="match status" value="1"/>
</dbReference>
<evidence type="ECO:0000256" key="3">
    <source>
        <dbReference type="ARBA" id="ARBA00006490"/>
    </source>
</evidence>
<evidence type="ECO:0000256" key="2">
    <source>
        <dbReference type="ARBA" id="ARBA00003120"/>
    </source>
</evidence>
<dbReference type="PROSITE" id="PS00595">
    <property type="entry name" value="AA_TRANSFER_CLASS_5"/>
    <property type="match status" value="1"/>
</dbReference>
<comment type="function">
    <text evidence="2">Catalyzes the removal of elemental sulfur atoms from cysteine to produce alanine. Seems to participate in the biosynthesis of the nitrogenase metalloclusters by providing the inorganic sulfur required for the Fe-S core formation.</text>
</comment>
<dbReference type="InterPro" id="IPR020578">
    <property type="entry name" value="Aminotrans_V_PyrdxlP_BS"/>
</dbReference>
<evidence type="ECO:0000256" key="11">
    <source>
        <dbReference type="RuleBase" id="RU004504"/>
    </source>
</evidence>
<dbReference type="GO" id="GO:0046872">
    <property type="term" value="F:metal ion binding"/>
    <property type="evidence" value="ECO:0007669"/>
    <property type="project" value="UniProtKB-KW"/>
</dbReference>
<reference evidence="13" key="1">
    <citation type="submission" date="2020-09" db="EMBL/GenBank/DDBJ databases">
        <authorList>
            <person name="Kim M.K."/>
        </authorList>
    </citation>
    <scope>NUCLEOTIDE SEQUENCE</scope>
    <source>
        <strain evidence="13">BT702</strain>
    </source>
</reference>
<sequence length="393" mass="42505">MSQTIYLDNHATTACDPLVVADMLPFFTQIYGNASSAHQFGFEANEAVNLARSRVANLIGAQAEEIIFTSGATESNNLAILGSAIKHQQIGGKRKRIITTSIEHKSVLAPFQYLADLDWEVILLPVDKLGTVRLDIAERLINEDTLLVSIQAANSEIGTIQPITTIARMAHQVGALLHCDAAQAVGKIPLSVVEWDVDLLSVSGHKLHGPKGVGALYIRGGTDQLPLSPLIRGGSQEQGLRAGTLPVPLLVGFGKACELSQDDLPDHSQWMSTLRDQLETNLLKNIGPLRVNGNVSNRLPNNTNITFFEIEADMLMACLPDIVLSTGSACESGSMEPSNVLINIGMDYEECFCTIRFGLSRYTSFEEINRVTQTIASAWRSLAPSNVNSVNGL</sequence>
<dbReference type="Proteomes" id="UP000598820">
    <property type="component" value="Unassembled WGS sequence"/>
</dbReference>
<keyword evidence="5" id="KW-0808">Transferase</keyword>
<dbReference type="AlphaFoldDB" id="A0A927AV29"/>
<evidence type="ECO:0000256" key="6">
    <source>
        <dbReference type="ARBA" id="ARBA00022723"/>
    </source>
</evidence>
<evidence type="ECO:0000256" key="10">
    <source>
        <dbReference type="ARBA" id="ARBA00050776"/>
    </source>
</evidence>
<dbReference type="SUPFAM" id="SSF53383">
    <property type="entry name" value="PLP-dependent transferases"/>
    <property type="match status" value="1"/>
</dbReference>
<dbReference type="EC" id="2.8.1.7" evidence="4"/>
<feature type="domain" description="Aminotransferase class V" evidence="12">
    <location>
        <begin position="5"/>
        <end position="371"/>
    </location>
</feature>
<keyword evidence="7" id="KW-0663">Pyridoxal phosphate</keyword>
<dbReference type="PANTHER" id="PTHR11601">
    <property type="entry name" value="CYSTEINE DESULFURYLASE FAMILY MEMBER"/>
    <property type="match status" value="1"/>
</dbReference>
<accession>A0A927AV29</accession>
<protein>
    <recommendedName>
        <fullName evidence="4">cysteine desulfurase</fullName>
        <ecNumber evidence="4">2.8.1.7</ecNumber>
    </recommendedName>
</protein>
<gene>
    <name evidence="13" type="ORF">IC229_30170</name>
</gene>
<evidence type="ECO:0000313" key="14">
    <source>
        <dbReference type="Proteomes" id="UP000598820"/>
    </source>
</evidence>
<dbReference type="InterPro" id="IPR015424">
    <property type="entry name" value="PyrdxlP-dep_Trfase"/>
</dbReference>
<keyword evidence="9" id="KW-0411">Iron-sulfur</keyword>
<evidence type="ECO:0000256" key="7">
    <source>
        <dbReference type="ARBA" id="ARBA00022898"/>
    </source>
</evidence>
<dbReference type="Gene3D" id="1.10.260.50">
    <property type="match status" value="1"/>
</dbReference>
<evidence type="ECO:0000256" key="8">
    <source>
        <dbReference type="ARBA" id="ARBA00023004"/>
    </source>
</evidence>
<evidence type="ECO:0000256" key="9">
    <source>
        <dbReference type="ARBA" id="ARBA00023014"/>
    </source>
</evidence>
<dbReference type="FunFam" id="3.40.640.10:FF:000084">
    <property type="entry name" value="IscS-like cysteine desulfurase"/>
    <property type="match status" value="1"/>
</dbReference>
<keyword evidence="8" id="KW-0408">Iron</keyword>
<keyword evidence="14" id="KW-1185">Reference proteome</keyword>
<dbReference type="GO" id="GO:0031071">
    <property type="term" value="F:cysteine desulfurase activity"/>
    <property type="evidence" value="ECO:0007669"/>
    <property type="project" value="UniProtKB-EC"/>
</dbReference>
<dbReference type="InterPro" id="IPR000192">
    <property type="entry name" value="Aminotrans_V_dom"/>
</dbReference>
<dbReference type="InterPro" id="IPR015422">
    <property type="entry name" value="PyrdxlP-dep_Trfase_small"/>
</dbReference>
<evidence type="ECO:0000256" key="1">
    <source>
        <dbReference type="ARBA" id="ARBA00001933"/>
    </source>
</evidence>